<dbReference type="AlphaFoldDB" id="A0A2L2XFA0"/>
<dbReference type="PANTHER" id="PTHR42951">
    <property type="entry name" value="METALLO-BETA-LACTAMASE DOMAIN-CONTAINING"/>
    <property type="match status" value="1"/>
</dbReference>
<evidence type="ECO:0000313" key="3">
    <source>
        <dbReference type="Proteomes" id="UP000239549"/>
    </source>
</evidence>
<accession>A0A2L2XFA0</accession>
<sequence>MIKNIVDNFYFVERGWLNANHFVFNGNNKVLIDTGYKKHLDETFHLIRQTGLDPAKVELIISTHCHCDHIGGNKAIHDLSGCAIAMHSIDRYNIEGKNDWNTWWRYYDQEADFFPVSRSLEDNDVILLDGLELIVIHTPGHASGMISLYSPQHRFLISSDAVWNGDFGVITTRVEGGIATFLQQQSLKKLAKLDICTIYPGHGSIIYNAGEAIYQCQKRLEYFMEQPERIGRDLLKKIFLYTLLMKPEYTYEDFFEYIMSTFWYPETIDFYFKKQYRPVYEDVMNELIEKSLVLRDHDKLVARLKA</sequence>
<dbReference type="RefSeq" id="WP_104372889.1">
    <property type="nucleotide sequence ID" value="NZ_BFAV01000150.1"/>
</dbReference>
<proteinExistence type="predicted"/>
<dbReference type="EMBL" id="BFAV01000150">
    <property type="protein sequence ID" value="GBF34694.1"/>
    <property type="molecule type" value="Genomic_DNA"/>
</dbReference>
<feature type="domain" description="Metallo-beta-lactamase" evidence="1">
    <location>
        <begin position="17"/>
        <end position="202"/>
    </location>
</feature>
<dbReference type="SUPFAM" id="SSF56281">
    <property type="entry name" value="Metallo-hydrolase/oxidoreductase"/>
    <property type="match status" value="1"/>
</dbReference>
<dbReference type="PANTHER" id="PTHR42951:SF4">
    <property type="entry name" value="ACYL-COENZYME A THIOESTERASE MBLAC2"/>
    <property type="match status" value="1"/>
</dbReference>
<name>A0A2L2XFA0_9FIRM</name>
<comment type="caution">
    <text evidence="2">The sequence shown here is derived from an EMBL/GenBank/DDBJ whole genome shotgun (WGS) entry which is preliminary data.</text>
</comment>
<evidence type="ECO:0000313" key="2">
    <source>
        <dbReference type="EMBL" id="GBF34694.1"/>
    </source>
</evidence>
<keyword evidence="3" id="KW-1185">Reference proteome</keyword>
<protein>
    <recommendedName>
        <fullName evidence="1">Metallo-beta-lactamase domain-containing protein</fullName>
    </recommendedName>
</protein>
<dbReference type="Proteomes" id="UP000239549">
    <property type="component" value="Unassembled WGS sequence"/>
</dbReference>
<organism evidence="2 3">
    <name type="scientific">Desulfocucumis palustris</name>
    <dbReference type="NCBI Taxonomy" id="1898651"/>
    <lineage>
        <taxon>Bacteria</taxon>
        <taxon>Bacillati</taxon>
        <taxon>Bacillota</taxon>
        <taxon>Clostridia</taxon>
        <taxon>Eubacteriales</taxon>
        <taxon>Desulfocucumaceae</taxon>
        <taxon>Desulfocucumis</taxon>
    </lineage>
</organism>
<evidence type="ECO:0000259" key="1">
    <source>
        <dbReference type="SMART" id="SM00849"/>
    </source>
</evidence>
<dbReference type="InterPro" id="IPR050855">
    <property type="entry name" value="NDM-1-like"/>
</dbReference>
<dbReference type="Gene3D" id="3.60.15.10">
    <property type="entry name" value="Ribonuclease Z/Hydroxyacylglutathione hydrolase-like"/>
    <property type="match status" value="1"/>
</dbReference>
<dbReference type="InterPro" id="IPR036866">
    <property type="entry name" value="RibonucZ/Hydroxyglut_hydro"/>
</dbReference>
<dbReference type="OrthoDB" id="9761531at2"/>
<gene>
    <name evidence="2" type="ORF">DCCM_3814</name>
</gene>
<reference evidence="3" key="1">
    <citation type="submission" date="2018-02" db="EMBL/GenBank/DDBJ databases">
        <title>Genome sequence of Desulfocucumis palustris strain NAW-5.</title>
        <authorList>
            <person name="Watanabe M."/>
            <person name="Kojima H."/>
            <person name="Fukui M."/>
        </authorList>
    </citation>
    <scope>NUCLEOTIDE SEQUENCE [LARGE SCALE GENOMIC DNA]</scope>
    <source>
        <strain evidence="3">NAW-5</strain>
    </source>
</reference>
<dbReference type="SMART" id="SM00849">
    <property type="entry name" value="Lactamase_B"/>
    <property type="match status" value="1"/>
</dbReference>
<dbReference type="InterPro" id="IPR001279">
    <property type="entry name" value="Metallo-B-lactamas"/>
</dbReference>
<dbReference type="Pfam" id="PF00753">
    <property type="entry name" value="Lactamase_B"/>
    <property type="match status" value="1"/>
</dbReference>